<dbReference type="InterPro" id="IPR051275">
    <property type="entry name" value="Cell_adhesion_signaling"/>
</dbReference>
<dbReference type="GO" id="GO:0007416">
    <property type="term" value="P:synapse assembly"/>
    <property type="evidence" value="ECO:0007669"/>
    <property type="project" value="TreeGrafter"/>
</dbReference>
<feature type="region of interest" description="Disordered" evidence="12">
    <location>
        <begin position="619"/>
        <end position="641"/>
    </location>
</feature>
<dbReference type="Pfam" id="PF07679">
    <property type="entry name" value="I-set"/>
    <property type="match status" value="2"/>
</dbReference>
<dbReference type="GO" id="GO:0098609">
    <property type="term" value="P:cell-cell adhesion"/>
    <property type="evidence" value="ECO:0007669"/>
    <property type="project" value="TreeGrafter"/>
</dbReference>
<gene>
    <name evidence="15" type="primary">KIRREL3</name>
</gene>
<feature type="compositionally biased region" description="Polar residues" evidence="12">
    <location>
        <begin position="622"/>
        <end position="639"/>
    </location>
</feature>
<dbReference type="FunFam" id="2.60.40.10:FF:000077">
    <property type="entry name" value="Kirre like nephrin family adhesion molecule 3"/>
    <property type="match status" value="1"/>
</dbReference>
<dbReference type="GO" id="GO:0050839">
    <property type="term" value="F:cell adhesion molecule binding"/>
    <property type="evidence" value="ECO:0007669"/>
    <property type="project" value="TreeGrafter"/>
</dbReference>
<evidence type="ECO:0000313" key="16">
    <source>
        <dbReference type="Proteomes" id="UP001501940"/>
    </source>
</evidence>
<accession>A0AAQ5ZB36</accession>
<feature type="compositionally biased region" description="Low complexity" evidence="12">
    <location>
        <begin position="725"/>
        <end position="741"/>
    </location>
</feature>
<dbReference type="CDD" id="cd05898">
    <property type="entry name" value="IgI_5_KIRREL3"/>
    <property type="match status" value="1"/>
</dbReference>
<feature type="transmembrane region" description="Helical" evidence="13">
    <location>
        <begin position="505"/>
        <end position="529"/>
    </location>
</feature>
<dbReference type="FunFam" id="2.60.40.10:FF:000094">
    <property type="entry name" value="Kirre like nephrin family adhesion molecule 3"/>
    <property type="match status" value="1"/>
</dbReference>
<feature type="domain" description="Ig-like" evidence="14">
    <location>
        <begin position="394"/>
        <end position="489"/>
    </location>
</feature>
<keyword evidence="9" id="KW-1015">Disulfide bond</keyword>
<reference evidence="15 16" key="1">
    <citation type="submission" date="2022-01" db="EMBL/GenBank/DDBJ databases">
        <title>A chromosome-scale genome assembly of the false clownfish, Amphiprion ocellaris.</title>
        <authorList>
            <person name="Ryu T."/>
        </authorList>
    </citation>
    <scope>NUCLEOTIDE SEQUENCE [LARGE SCALE GENOMIC DNA]</scope>
</reference>
<dbReference type="InterPro" id="IPR013783">
    <property type="entry name" value="Ig-like_fold"/>
</dbReference>
<dbReference type="CDD" id="cd05759">
    <property type="entry name" value="IgI_2_KIRREL3-like"/>
    <property type="match status" value="1"/>
</dbReference>
<dbReference type="Gene3D" id="2.60.40.10">
    <property type="entry name" value="Immunoglobulins"/>
    <property type="match status" value="5"/>
</dbReference>
<keyword evidence="11" id="KW-0393">Immunoglobulin domain</keyword>
<dbReference type="FunFam" id="2.60.40.10:FF:000170">
    <property type="entry name" value="Kirre like nephrin family adhesion molecule 3"/>
    <property type="match status" value="1"/>
</dbReference>
<dbReference type="GO" id="GO:0005911">
    <property type="term" value="C:cell-cell junction"/>
    <property type="evidence" value="ECO:0007669"/>
    <property type="project" value="TreeGrafter"/>
</dbReference>
<dbReference type="SMART" id="SM00408">
    <property type="entry name" value="IGc2"/>
    <property type="match status" value="4"/>
</dbReference>
<feature type="domain" description="Ig-like" evidence="14">
    <location>
        <begin position="121"/>
        <end position="217"/>
    </location>
</feature>
<dbReference type="AlphaFoldDB" id="A0AAQ5ZB36"/>
<keyword evidence="8 13" id="KW-0472">Membrane</keyword>
<proteinExistence type="inferred from homology"/>
<evidence type="ECO:0000256" key="8">
    <source>
        <dbReference type="ARBA" id="ARBA00023136"/>
    </source>
</evidence>
<keyword evidence="10" id="KW-0325">Glycoprotein</keyword>
<keyword evidence="3" id="KW-1003">Cell membrane</keyword>
<feature type="region of interest" description="Disordered" evidence="12">
    <location>
        <begin position="718"/>
        <end position="755"/>
    </location>
</feature>
<evidence type="ECO:0000256" key="3">
    <source>
        <dbReference type="ARBA" id="ARBA00022475"/>
    </source>
</evidence>
<evidence type="ECO:0000259" key="14">
    <source>
        <dbReference type="PROSITE" id="PS50835"/>
    </source>
</evidence>
<evidence type="ECO:0000256" key="1">
    <source>
        <dbReference type="ARBA" id="ARBA00004251"/>
    </source>
</evidence>
<feature type="domain" description="Ig-like" evidence="14">
    <location>
        <begin position="22"/>
        <end position="116"/>
    </location>
</feature>
<reference evidence="15" key="3">
    <citation type="submission" date="2025-09" db="UniProtKB">
        <authorList>
            <consortium name="Ensembl"/>
        </authorList>
    </citation>
    <scope>IDENTIFICATION</scope>
</reference>
<dbReference type="InterPro" id="IPR007110">
    <property type="entry name" value="Ig-like_dom"/>
</dbReference>
<evidence type="ECO:0000256" key="10">
    <source>
        <dbReference type="ARBA" id="ARBA00023180"/>
    </source>
</evidence>
<comment type="similarity">
    <text evidence="2">Belongs to the immunoglobulin superfamily.</text>
</comment>
<evidence type="ECO:0000256" key="11">
    <source>
        <dbReference type="ARBA" id="ARBA00023319"/>
    </source>
</evidence>
<evidence type="ECO:0000256" key="6">
    <source>
        <dbReference type="ARBA" id="ARBA00022737"/>
    </source>
</evidence>
<dbReference type="SMART" id="SM00409">
    <property type="entry name" value="IG"/>
    <property type="match status" value="5"/>
</dbReference>
<dbReference type="InterPro" id="IPR013098">
    <property type="entry name" value="Ig_I-set"/>
</dbReference>
<keyword evidence="5" id="KW-0732">Signal</keyword>
<evidence type="ECO:0000256" key="12">
    <source>
        <dbReference type="SAM" id="MobiDB-lite"/>
    </source>
</evidence>
<dbReference type="Pfam" id="PF08205">
    <property type="entry name" value="C2-set_2"/>
    <property type="match status" value="1"/>
</dbReference>
<keyword evidence="16" id="KW-1185">Reference proteome</keyword>
<reference evidence="15" key="2">
    <citation type="submission" date="2025-08" db="UniProtKB">
        <authorList>
            <consortium name="Ensembl"/>
        </authorList>
    </citation>
    <scope>IDENTIFICATION</scope>
</reference>
<evidence type="ECO:0000256" key="5">
    <source>
        <dbReference type="ARBA" id="ARBA00022729"/>
    </source>
</evidence>
<evidence type="ECO:0000256" key="13">
    <source>
        <dbReference type="SAM" id="Phobius"/>
    </source>
</evidence>
<dbReference type="InterPro" id="IPR003598">
    <property type="entry name" value="Ig_sub2"/>
</dbReference>
<comment type="subcellular location">
    <subcellularLocation>
        <location evidence="1">Cell membrane</location>
        <topology evidence="1">Single-pass type I membrane protein</topology>
    </subcellularLocation>
</comment>
<dbReference type="FunFam" id="2.60.40.10:FF:000103">
    <property type="entry name" value="Kirre like nephrin family adhesion molecule 3"/>
    <property type="match status" value="1"/>
</dbReference>
<keyword evidence="6" id="KW-0677">Repeat</keyword>
<evidence type="ECO:0000256" key="7">
    <source>
        <dbReference type="ARBA" id="ARBA00022989"/>
    </source>
</evidence>
<dbReference type="SUPFAM" id="SSF48726">
    <property type="entry name" value="Immunoglobulin"/>
    <property type="match status" value="5"/>
</dbReference>
<dbReference type="PANTHER" id="PTHR11640">
    <property type="entry name" value="NEPHRIN"/>
    <property type="match status" value="1"/>
</dbReference>
<name>A0AAQ5ZB36_AMPOC</name>
<dbReference type="Ensembl" id="ENSAOCT00000062652.1">
    <property type="protein sequence ID" value="ENSAOCP00000061571.1"/>
    <property type="gene ID" value="ENSAOCG00000019815.2"/>
</dbReference>
<organism evidence="15 16">
    <name type="scientific">Amphiprion ocellaris</name>
    <name type="common">Clown anemonefish</name>
    <dbReference type="NCBI Taxonomy" id="80972"/>
    <lineage>
        <taxon>Eukaryota</taxon>
        <taxon>Metazoa</taxon>
        <taxon>Chordata</taxon>
        <taxon>Craniata</taxon>
        <taxon>Vertebrata</taxon>
        <taxon>Euteleostomi</taxon>
        <taxon>Actinopterygii</taxon>
        <taxon>Neopterygii</taxon>
        <taxon>Teleostei</taxon>
        <taxon>Neoteleostei</taxon>
        <taxon>Acanthomorphata</taxon>
        <taxon>Ovalentaria</taxon>
        <taxon>Pomacentridae</taxon>
        <taxon>Amphiprion</taxon>
    </lineage>
</organism>
<evidence type="ECO:0000256" key="2">
    <source>
        <dbReference type="ARBA" id="ARBA00008637"/>
    </source>
</evidence>
<dbReference type="InterPro" id="IPR036179">
    <property type="entry name" value="Ig-like_dom_sf"/>
</dbReference>
<dbReference type="InterPro" id="IPR013162">
    <property type="entry name" value="CD80_C2-set"/>
</dbReference>
<keyword evidence="4 13" id="KW-0812">Transmembrane</keyword>
<protein>
    <recommendedName>
        <fullName evidence="14">Ig-like domain-containing protein</fullName>
    </recommendedName>
</protein>
<dbReference type="InterPro" id="IPR003599">
    <property type="entry name" value="Ig_sub"/>
</dbReference>
<dbReference type="PANTHER" id="PTHR11640:SF49">
    <property type="entry name" value="KIN OF IRRE-LIKE PROTEIN 3"/>
    <property type="match status" value="1"/>
</dbReference>
<feature type="domain" description="Ig-like" evidence="14">
    <location>
        <begin position="309"/>
        <end position="389"/>
    </location>
</feature>
<evidence type="ECO:0000256" key="4">
    <source>
        <dbReference type="ARBA" id="ARBA00022692"/>
    </source>
</evidence>
<dbReference type="Pfam" id="PF13927">
    <property type="entry name" value="Ig_3"/>
    <property type="match status" value="1"/>
</dbReference>
<dbReference type="GO" id="GO:0005886">
    <property type="term" value="C:plasma membrane"/>
    <property type="evidence" value="ECO:0007669"/>
    <property type="project" value="UniProtKB-SubCell"/>
</dbReference>
<evidence type="ECO:0000313" key="15">
    <source>
        <dbReference type="Ensembl" id="ENSAOCP00000061571.1"/>
    </source>
</evidence>
<feature type="domain" description="Ig-like" evidence="14">
    <location>
        <begin position="224"/>
        <end position="304"/>
    </location>
</feature>
<dbReference type="GeneTree" id="ENSGT00940000157126"/>
<dbReference type="PROSITE" id="PS50835">
    <property type="entry name" value="IG_LIKE"/>
    <property type="match status" value="5"/>
</dbReference>
<keyword evidence="7 13" id="KW-1133">Transmembrane helix</keyword>
<sequence>LELMYAARAVLADKIVLSAVVSMFSQQPQDLVVVAGQPVTLPCTIPGYHGVVLWIKDGLALGVGRDLSGYPRYTVIGDHGSGEHHLRIQRVELMDDAVFECQAVQAAMRSRPARLTVLVPPEDPVISGGPVVSLRAGDPLNLTCHADNAKPAASIIWIRNGEVLNGAMYSKTLLRDGRRESTVSTLYLSPSNIETGQQIICKASNKAVPNGKETSVTIDIQHLPLVNLSVEPQPVLEGHPVKFHCSAKANPPVTLYRWAKGGSIIKEVSGDTYEVIVDHSFFIEPVSCEVTNPLGSTNISRNVDVYFGPRMAAEPQSLQVDLGSDAVFNCAWTGNPSLTIVWMKRGSGVVLSNENLLTLKSVRQEDAGKYVCRAVVPRVGAGEKEVSLTVNGPPTISSTQTQQALHGEKGQIKCFIRSTPPPDRIAWSWKETVLESGTSGRYTVETVNTEEGVISTLTMSNIVPADFQTIYNCTAWNSFGSDTEIIRLKEQGHVFLSLCAESLPVAVIIGIAVGAFVALIVLMGTIGAFCCTRSQRNLKGVVSAKNDIRVEIVHKDHNAARENEEHTSMKQLMVERGEFQQESVLKQLEVLQEEEKEYQHIKDPTNGYYSVNTFKEHHTPTMAGNQTTEVRNPTNTGTLGKQRVPTGMSFTNIYSTLGAGPNRLYDYSQRFVLGMGSSSIELCEREFQRGSLSDSSSFIDTQCDSSVSSYSKPDGYVQFDKDSKASASSSSHYSQSSSQNSDLTRPLQKRMQTHV</sequence>
<dbReference type="Proteomes" id="UP001501940">
    <property type="component" value="Chromosome 7"/>
</dbReference>
<evidence type="ECO:0000256" key="9">
    <source>
        <dbReference type="ARBA" id="ARBA00023157"/>
    </source>
</evidence>